<reference evidence="2" key="1">
    <citation type="submission" date="2009-06" db="EMBL/GenBank/DDBJ databases">
        <title>Complete sequence of Dickeya dadantii Ech703.</title>
        <authorList>
            <consortium name="US DOE Joint Genome Institute"/>
            <person name="Lucas S."/>
            <person name="Copeland A."/>
            <person name="Lapidus A."/>
            <person name="Glavina del Rio T."/>
            <person name="Dalin E."/>
            <person name="Tice H."/>
            <person name="Bruce D."/>
            <person name="Goodwin L."/>
            <person name="Pitluck S."/>
            <person name="Chertkov O."/>
            <person name="Brettin T."/>
            <person name="Detter J.C."/>
            <person name="Han C."/>
            <person name="Larimer F."/>
            <person name="Land M."/>
            <person name="Hauser L."/>
            <person name="Kyrpides N."/>
            <person name="Mikhailova N."/>
            <person name="Balakrishnan V."/>
            <person name="Glasner J."/>
            <person name="Perna N.T."/>
        </authorList>
    </citation>
    <scope>NUCLEOTIDE SEQUENCE [LARGE SCALE GENOMIC DNA]</scope>
    <source>
        <strain evidence="2">Ech703</strain>
    </source>
</reference>
<dbReference type="AlphaFoldDB" id="C6C6W4"/>
<feature type="domain" description="Transcriptional regulator HTH-type FeoC" evidence="1">
    <location>
        <begin position="2"/>
        <end position="71"/>
    </location>
</feature>
<dbReference type="InterPro" id="IPR036388">
    <property type="entry name" value="WH-like_DNA-bd_sf"/>
</dbReference>
<sequence length="73" mass="8408">MTLMELRDFVRERKKVSLRDISVAFHAEPGVIEGMLDVWVQKGKIRCHQEKIGSQCGSCCSCDKSLGQFYEWL</sequence>
<dbReference type="HOGENOM" id="CLU_171661_2_1_6"/>
<protein>
    <recommendedName>
        <fullName evidence="1">Transcriptional regulator HTH-type FeoC domain-containing protein</fullName>
    </recommendedName>
</protein>
<organism evidence="2 3">
    <name type="scientific">Musicola paradisiaca (strain Ech703)</name>
    <name type="common">Dickeya paradisiaca</name>
    <name type="synonym">Dickeya dadantii</name>
    <dbReference type="NCBI Taxonomy" id="579405"/>
    <lineage>
        <taxon>Bacteria</taxon>
        <taxon>Pseudomonadati</taxon>
        <taxon>Pseudomonadota</taxon>
        <taxon>Gammaproteobacteria</taxon>
        <taxon>Enterobacterales</taxon>
        <taxon>Pectobacteriaceae</taxon>
        <taxon>Musicola</taxon>
    </lineage>
</organism>
<dbReference type="Pfam" id="PF09012">
    <property type="entry name" value="FeoC"/>
    <property type="match status" value="1"/>
</dbReference>
<proteinExistence type="predicted"/>
<keyword evidence="3" id="KW-1185">Reference proteome</keyword>
<evidence type="ECO:0000313" key="2">
    <source>
        <dbReference type="EMBL" id="ACS85858.1"/>
    </source>
</evidence>
<dbReference type="eggNOG" id="ENOG5033AHD">
    <property type="taxonomic scope" value="Bacteria"/>
</dbReference>
<dbReference type="Proteomes" id="UP000002734">
    <property type="component" value="Chromosome"/>
</dbReference>
<dbReference type="RefSeq" id="WP_015853767.1">
    <property type="nucleotide sequence ID" value="NC_012880.1"/>
</dbReference>
<gene>
    <name evidence="2" type="ordered locus">Dd703_2070</name>
</gene>
<evidence type="ECO:0000313" key="3">
    <source>
        <dbReference type="Proteomes" id="UP000002734"/>
    </source>
</evidence>
<dbReference type="STRING" id="579405.Dd703_2070"/>
<name>C6C6W4_MUSP7</name>
<dbReference type="EMBL" id="CP001654">
    <property type="protein sequence ID" value="ACS85858.1"/>
    <property type="molecule type" value="Genomic_DNA"/>
</dbReference>
<dbReference type="KEGG" id="dda:Dd703_2070"/>
<dbReference type="SUPFAM" id="SSF46785">
    <property type="entry name" value="Winged helix' DNA-binding domain"/>
    <property type="match status" value="1"/>
</dbReference>
<dbReference type="InterPro" id="IPR036390">
    <property type="entry name" value="WH_DNA-bd_sf"/>
</dbReference>
<dbReference type="Gene3D" id="1.10.10.10">
    <property type="entry name" value="Winged helix-like DNA-binding domain superfamily/Winged helix DNA-binding domain"/>
    <property type="match status" value="1"/>
</dbReference>
<evidence type="ECO:0000259" key="1">
    <source>
        <dbReference type="Pfam" id="PF09012"/>
    </source>
</evidence>
<dbReference type="InterPro" id="IPR015102">
    <property type="entry name" value="Tscrpt_reg_HTH_FeoC"/>
</dbReference>
<accession>C6C6W4</accession>